<name>A0A0P1BRJ1_9BASI</name>
<evidence type="ECO:0000313" key="1">
    <source>
        <dbReference type="EMBL" id="CEH18991.1"/>
    </source>
</evidence>
<keyword evidence="2" id="KW-1185">Reference proteome</keyword>
<proteinExistence type="predicted"/>
<evidence type="ECO:0000313" key="2">
    <source>
        <dbReference type="Proteomes" id="UP000054845"/>
    </source>
</evidence>
<protein>
    <submittedName>
        <fullName evidence="1">Uncharacterized protein</fullName>
    </submittedName>
</protein>
<dbReference type="Proteomes" id="UP000054845">
    <property type="component" value="Unassembled WGS sequence"/>
</dbReference>
<organism evidence="1 2">
    <name type="scientific">Ceraceosorus bombacis</name>
    <dbReference type="NCBI Taxonomy" id="401625"/>
    <lineage>
        <taxon>Eukaryota</taxon>
        <taxon>Fungi</taxon>
        <taxon>Dikarya</taxon>
        <taxon>Basidiomycota</taxon>
        <taxon>Ustilaginomycotina</taxon>
        <taxon>Exobasidiomycetes</taxon>
        <taxon>Ceraceosorales</taxon>
        <taxon>Ceraceosoraceae</taxon>
        <taxon>Ceraceosorus</taxon>
    </lineage>
</organism>
<dbReference type="EMBL" id="CCYA01000276">
    <property type="protein sequence ID" value="CEH18991.1"/>
    <property type="molecule type" value="Genomic_DNA"/>
</dbReference>
<sequence length="99" mass="11045">MNRPECSVHRSSPTGTPCILPVAARVVDRHCHGRACTTENRNNACTIWHHDIQLETPRRLLFELADLLAPAYGVSSSPRAKSFSTAHEKWTRRAGKLLA</sequence>
<accession>A0A0P1BRJ1</accession>
<reference evidence="1 2" key="1">
    <citation type="submission" date="2014-09" db="EMBL/GenBank/DDBJ databases">
        <authorList>
            <person name="Magalhaes I.L.F."/>
            <person name="Oliveira U."/>
            <person name="Santos F.R."/>
            <person name="Vidigal T.H.D.A."/>
            <person name="Brescovit A.D."/>
            <person name="Santos A.J."/>
        </authorList>
    </citation>
    <scope>NUCLEOTIDE SEQUENCE [LARGE SCALE GENOMIC DNA]</scope>
</reference>
<dbReference type="AlphaFoldDB" id="A0A0P1BRJ1"/>